<name>A0A1G6SL69_9ACTN</name>
<dbReference type="RefSeq" id="WP_090590021.1">
    <property type="nucleotide sequence ID" value="NZ_LT629688.1"/>
</dbReference>
<sequence>MSGWQLPAEARVTPEVDDWAMPSPMAEPTRSVVRTGPSGLLLGTTPGTGTEPTPLAVRIFRNRPTRVFLAVPEYVSWLLAYRCISLGAHLSVMATDPGRWGRLVRAVHDSGGSADLLRPDQSPPGSGRPYRPSLVVDDIAHYDGSQEALGPWQAVLVSENAAASGAVFQLRSCDMALVGPCDARVTENLRRAYALSPRQVRDCAGLAEDEVVLAMPRRLLRVQVPPTPTEYRVLFS</sequence>
<dbReference type="STRING" id="675864.SAMN04489747_0343"/>
<accession>A0A1G6SL69</accession>
<proteinExistence type="predicted"/>
<dbReference type="OrthoDB" id="5189601at2"/>
<evidence type="ECO:0000313" key="1">
    <source>
        <dbReference type="EMBL" id="SDD16856.1"/>
    </source>
</evidence>
<keyword evidence="2" id="KW-1185">Reference proteome</keyword>
<protein>
    <submittedName>
        <fullName evidence="1">Uncharacterized protein</fullName>
    </submittedName>
</protein>
<evidence type="ECO:0000313" key="2">
    <source>
        <dbReference type="Proteomes" id="UP000198546"/>
    </source>
</evidence>
<dbReference type="AlphaFoldDB" id="A0A1G6SL69"/>
<gene>
    <name evidence="1" type="ORF">SAMN04489747_0343</name>
</gene>
<organism evidence="1 2">
    <name type="scientific">Auraticoccus monumenti</name>
    <dbReference type="NCBI Taxonomy" id="675864"/>
    <lineage>
        <taxon>Bacteria</taxon>
        <taxon>Bacillati</taxon>
        <taxon>Actinomycetota</taxon>
        <taxon>Actinomycetes</taxon>
        <taxon>Propionibacteriales</taxon>
        <taxon>Propionibacteriaceae</taxon>
        <taxon>Auraticoccus</taxon>
    </lineage>
</organism>
<reference evidence="1 2" key="1">
    <citation type="submission" date="2016-10" db="EMBL/GenBank/DDBJ databases">
        <authorList>
            <person name="de Groot N.N."/>
        </authorList>
    </citation>
    <scope>NUCLEOTIDE SEQUENCE [LARGE SCALE GENOMIC DNA]</scope>
    <source>
        <strain evidence="1 2">MON 2.2</strain>
    </source>
</reference>
<dbReference type="EMBL" id="LT629688">
    <property type="protein sequence ID" value="SDD16856.1"/>
    <property type="molecule type" value="Genomic_DNA"/>
</dbReference>
<dbReference type="Proteomes" id="UP000198546">
    <property type="component" value="Chromosome i"/>
</dbReference>